<keyword evidence="6" id="KW-0503">Monooxygenase</keyword>
<dbReference type="InterPro" id="IPR036951">
    <property type="entry name" value="ArAA_hydroxylase_sf"/>
</dbReference>
<dbReference type="CDD" id="cd00361">
    <property type="entry name" value="arom_aa_hydroxylase"/>
    <property type="match status" value="1"/>
</dbReference>
<dbReference type="PROSITE" id="PS51410">
    <property type="entry name" value="BH4_AAA_HYDROXYL_2"/>
    <property type="match status" value="1"/>
</dbReference>
<feature type="domain" description="Biopterin-dependent aromatic amino acid hydroxylase family profile" evidence="8">
    <location>
        <begin position="1"/>
        <end position="341"/>
    </location>
</feature>
<evidence type="ECO:0000256" key="5">
    <source>
        <dbReference type="ARBA" id="ARBA00023004"/>
    </source>
</evidence>
<dbReference type="Pfam" id="PF00351">
    <property type="entry name" value="Biopterin_H"/>
    <property type="match status" value="2"/>
</dbReference>
<name>A0A7W2A7H6_9BACL</name>
<evidence type="ECO:0000256" key="3">
    <source>
        <dbReference type="ARBA" id="ARBA00022723"/>
    </source>
</evidence>
<evidence type="ECO:0000259" key="8">
    <source>
        <dbReference type="PROSITE" id="PS51410"/>
    </source>
</evidence>
<evidence type="ECO:0000256" key="2">
    <source>
        <dbReference type="ARBA" id="ARBA00009712"/>
    </source>
</evidence>
<dbReference type="GO" id="GO:0009072">
    <property type="term" value="P:aromatic amino acid metabolic process"/>
    <property type="evidence" value="ECO:0007669"/>
    <property type="project" value="InterPro"/>
</dbReference>
<organism evidence="9 10">
    <name type="scientific">Paenactinomyces guangxiensis</name>
    <dbReference type="NCBI Taxonomy" id="1490290"/>
    <lineage>
        <taxon>Bacteria</taxon>
        <taxon>Bacillati</taxon>
        <taxon>Bacillota</taxon>
        <taxon>Bacilli</taxon>
        <taxon>Bacillales</taxon>
        <taxon>Thermoactinomycetaceae</taxon>
        <taxon>Paenactinomyces</taxon>
    </lineage>
</organism>
<keyword evidence="4" id="KW-0560">Oxidoreductase</keyword>
<evidence type="ECO:0000256" key="4">
    <source>
        <dbReference type="ARBA" id="ARBA00023002"/>
    </source>
</evidence>
<accession>A0A7W2A7H6</accession>
<comment type="caution">
    <text evidence="9">The sequence shown here is derived from an EMBL/GenBank/DDBJ whole genome shotgun (WGS) entry which is preliminary data.</text>
</comment>
<evidence type="ECO:0000256" key="6">
    <source>
        <dbReference type="ARBA" id="ARBA00023033"/>
    </source>
</evidence>
<dbReference type="PANTHER" id="PTHR11473:SF24">
    <property type="entry name" value="PHENYLALANINE-4-HYDROXYLASE"/>
    <property type="match status" value="1"/>
</dbReference>
<dbReference type="Gene3D" id="1.20.58.690">
    <property type="match status" value="1"/>
</dbReference>
<dbReference type="InterPro" id="IPR001273">
    <property type="entry name" value="ArAA_hydroxylase"/>
</dbReference>
<feature type="binding site" evidence="7">
    <location>
        <position position="128"/>
    </location>
    <ligand>
        <name>Fe cation</name>
        <dbReference type="ChEBI" id="CHEBI:24875"/>
    </ligand>
</feature>
<keyword evidence="5 7" id="KW-0408">Iron</keyword>
<feature type="binding site" evidence="7">
    <location>
        <position position="218"/>
    </location>
    <ligand>
        <name>Fe cation</name>
        <dbReference type="ChEBI" id="CHEBI:24875"/>
    </ligand>
</feature>
<dbReference type="GO" id="GO:0016714">
    <property type="term" value="F:oxidoreductase activity, acting on paired donors, with incorporation or reduction of molecular oxygen, reduced pteridine as one donor, and incorporation of one atom of oxygen"/>
    <property type="evidence" value="ECO:0007669"/>
    <property type="project" value="InterPro"/>
</dbReference>
<dbReference type="Gene3D" id="1.10.800.10">
    <property type="entry name" value="Aromatic amino acid hydroxylase"/>
    <property type="match status" value="1"/>
</dbReference>
<feature type="binding site" evidence="7">
    <location>
        <position position="133"/>
    </location>
    <ligand>
        <name>Fe cation</name>
        <dbReference type="ChEBI" id="CHEBI:24875"/>
    </ligand>
</feature>
<comment type="similarity">
    <text evidence="2">Belongs to the biopterin-dependent aromatic amino acid hydroxylase family.</text>
</comment>
<sequence>MSATQTLNKKIPAHLLKYVAKQDYTQYTPVNQAVWRYVMRQNYHFLKDRAHSAYRNGLQKSGILMERIPRVEEMDACLQPFGWGAVPIDGLIPGVAFFDFQAHGLLPIATDIRTLEHISYTPAPDIIHEAAGHAPILCDETYAHYVKLFGKIGRNALASKEEHEVFQATRHLSKLMEDPNSTPDIIAAAEKELQEKVEQSDVISEATQISRLYWWTVEYGLIGDCDRPSIYGAGLLSSTGESRHCLSDQVKKLPFDLETCIQTDYDVTRPQPQLFVCKDFGQLIEAVELFSRRMAFKTGGTQGLIKAVRSGDTATAEYSSGLQVSGTFDKLTFDDHGEAVYLQTMGPTALAHGGKELPGHGKAMHSDGFGSPVGKAKGFHKPLELLSPADLHLYDIHIGSKIEWNFESGIRVHGVIKDWICRQNRILLLTLSSCTVVYRDKILFRPEWGDYDLAVGEKITSVFAGAADPEQFFADVVEHEQQSGQTHQLPSLSTLDHLYRAVRYVREGKESITILPTIVRTLNDLYPEDWLLRIEILELLAQTPLFAKHPIKKQVEEHLLQLTEKKPRLKSLIDNGMKLVNFC</sequence>
<evidence type="ECO:0000256" key="1">
    <source>
        <dbReference type="ARBA" id="ARBA00001954"/>
    </source>
</evidence>
<evidence type="ECO:0000256" key="7">
    <source>
        <dbReference type="PIRSR" id="PIRSR601273-2"/>
    </source>
</evidence>
<reference evidence="9 10" key="1">
    <citation type="submission" date="2020-07" db="EMBL/GenBank/DDBJ databases">
        <authorList>
            <person name="Feng H."/>
        </authorList>
    </citation>
    <scope>NUCLEOTIDE SEQUENCE [LARGE SCALE GENOMIC DNA]</scope>
    <source>
        <strain evidence="10">s-10</strain>
    </source>
</reference>
<dbReference type="EMBL" id="JACEIQ010000001">
    <property type="protein sequence ID" value="MBA4492798.1"/>
    <property type="molecule type" value="Genomic_DNA"/>
</dbReference>
<proteinExistence type="inferred from homology"/>
<dbReference type="InterPro" id="IPR019774">
    <property type="entry name" value="Aromatic-AA_hydroxylase_C"/>
</dbReference>
<gene>
    <name evidence="9" type="ORF">H1191_00535</name>
</gene>
<dbReference type="InterPro" id="IPR036329">
    <property type="entry name" value="Aro-AA_hydroxylase_C_sf"/>
</dbReference>
<dbReference type="AlphaFoldDB" id="A0A7W2A7H6"/>
<dbReference type="NCBIfam" id="NF010657">
    <property type="entry name" value="PRK14056.1"/>
    <property type="match status" value="1"/>
</dbReference>
<comment type="cofactor">
    <cofactor evidence="1 7">
        <name>Fe(2+)</name>
        <dbReference type="ChEBI" id="CHEBI:29033"/>
    </cofactor>
</comment>
<dbReference type="Proteomes" id="UP000535491">
    <property type="component" value="Unassembled WGS sequence"/>
</dbReference>
<dbReference type="RefSeq" id="WP_181750032.1">
    <property type="nucleotide sequence ID" value="NZ_JACEIQ010000001.1"/>
</dbReference>
<evidence type="ECO:0000313" key="10">
    <source>
        <dbReference type="Proteomes" id="UP000535491"/>
    </source>
</evidence>
<dbReference type="PANTHER" id="PTHR11473">
    <property type="entry name" value="AROMATIC AMINO ACID HYDROXYLASE"/>
    <property type="match status" value="1"/>
</dbReference>
<evidence type="ECO:0000313" key="9">
    <source>
        <dbReference type="EMBL" id="MBA4492798.1"/>
    </source>
</evidence>
<keyword evidence="3 7" id="KW-0479">Metal-binding</keyword>
<dbReference type="GO" id="GO:0005506">
    <property type="term" value="F:iron ion binding"/>
    <property type="evidence" value="ECO:0007669"/>
    <property type="project" value="InterPro"/>
</dbReference>
<keyword evidence="10" id="KW-1185">Reference proteome</keyword>
<dbReference type="SUPFAM" id="SSF56534">
    <property type="entry name" value="Aromatic aminoacid monoxygenases, catalytic and oligomerization domains"/>
    <property type="match status" value="1"/>
</dbReference>
<protein>
    <submittedName>
        <fullName evidence="9">Aromatic amino acid hydroxylase</fullName>
    </submittedName>
</protein>